<feature type="non-terminal residue" evidence="1">
    <location>
        <position position="58"/>
    </location>
</feature>
<evidence type="ECO:0000313" key="1">
    <source>
        <dbReference type="EMBL" id="PNX62761.1"/>
    </source>
</evidence>
<dbReference type="PANTHER" id="PTHR13833">
    <property type="match status" value="1"/>
</dbReference>
<dbReference type="PANTHER" id="PTHR13833:SF73">
    <property type="entry name" value="NHL DOMAIN-CONTAINING PROTEIN"/>
    <property type="match status" value="1"/>
</dbReference>
<protein>
    <submittedName>
        <fullName evidence="1">NHL domain-containing protein</fullName>
    </submittedName>
</protein>
<gene>
    <name evidence="1" type="ORF">L195_g061300</name>
</gene>
<dbReference type="Proteomes" id="UP000236291">
    <property type="component" value="Unassembled WGS sequence"/>
</dbReference>
<comment type="caution">
    <text evidence="1">The sequence shown here is derived from an EMBL/GenBank/DDBJ whole genome shotgun (WGS) entry which is preliminary data.</text>
</comment>
<dbReference type="Gene3D" id="2.120.10.30">
    <property type="entry name" value="TolB, C-terminal domain"/>
    <property type="match status" value="1"/>
</dbReference>
<proteinExistence type="predicted"/>
<dbReference type="STRING" id="57577.A0A2K3K8Z1"/>
<reference evidence="1 2" key="1">
    <citation type="journal article" date="2014" name="Am. J. Bot.">
        <title>Genome assembly and annotation for red clover (Trifolium pratense; Fabaceae).</title>
        <authorList>
            <person name="Istvanek J."/>
            <person name="Jaros M."/>
            <person name="Krenek A."/>
            <person name="Repkova J."/>
        </authorList>
    </citation>
    <scope>NUCLEOTIDE SEQUENCE [LARGE SCALE GENOMIC DNA]</scope>
    <source>
        <strain evidence="2">cv. Tatra</strain>
        <tissue evidence="1">Young leaves</tissue>
    </source>
</reference>
<dbReference type="AlphaFoldDB" id="A0A2K3K8Z1"/>
<dbReference type="EMBL" id="ASHM01150203">
    <property type="protein sequence ID" value="PNX62761.1"/>
    <property type="molecule type" value="Genomic_DNA"/>
</dbReference>
<dbReference type="InterPro" id="IPR011042">
    <property type="entry name" value="6-blade_b-propeller_TolB-like"/>
</dbReference>
<reference evidence="1 2" key="2">
    <citation type="journal article" date="2017" name="Front. Plant Sci.">
        <title>Gene Classification and Mining of Molecular Markers Useful in Red Clover (Trifolium pratense) Breeding.</title>
        <authorList>
            <person name="Istvanek J."/>
            <person name="Dluhosova J."/>
            <person name="Dluhos P."/>
            <person name="Patkova L."/>
            <person name="Nedelnik J."/>
            <person name="Repkova J."/>
        </authorList>
    </citation>
    <scope>NUCLEOTIDE SEQUENCE [LARGE SCALE GENOMIC DNA]</scope>
    <source>
        <strain evidence="2">cv. Tatra</strain>
        <tissue evidence="1">Young leaves</tissue>
    </source>
</reference>
<organism evidence="1 2">
    <name type="scientific">Trifolium pratense</name>
    <name type="common">Red clover</name>
    <dbReference type="NCBI Taxonomy" id="57577"/>
    <lineage>
        <taxon>Eukaryota</taxon>
        <taxon>Viridiplantae</taxon>
        <taxon>Streptophyta</taxon>
        <taxon>Embryophyta</taxon>
        <taxon>Tracheophyta</taxon>
        <taxon>Spermatophyta</taxon>
        <taxon>Magnoliopsida</taxon>
        <taxon>eudicotyledons</taxon>
        <taxon>Gunneridae</taxon>
        <taxon>Pentapetalae</taxon>
        <taxon>rosids</taxon>
        <taxon>fabids</taxon>
        <taxon>Fabales</taxon>
        <taxon>Fabaceae</taxon>
        <taxon>Papilionoideae</taxon>
        <taxon>50 kb inversion clade</taxon>
        <taxon>NPAAA clade</taxon>
        <taxon>Hologalegina</taxon>
        <taxon>IRL clade</taxon>
        <taxon>Trifolieae</taxon>
        <taxon>Trifolium</taxon>
    </lineage>
</organism>
<name>A0A2K3K8Z1_TRIPR</name>
<sequence>MDDKGNVYVADSLILRILPSEKSEILVCVTTIPGEKSNVVGYRDGPGEDAKFSNDFDV</sequence>
<evidence type="ECO:0000313" key="2">
    <source>
        <dbReference type="Proteomes" id="UP000236291"/>
    </source>
</evidence>
<accession>A0A2K3K8Z1</accession>